<keyword evidence="2" id="KW-0732">Signal</keyword>
<dbReference type="InterPro" id="IPR018247">
    <property type="entry name" value="EF_Hand_1_Ca_BS"/>
</dbReference>
<accession>A0ABN6H5Q8</accession>
<evidence type="ECO:0000313" key="4">
    <source>
        <dbReference type="EMBL" id="BCX49002.1"/>
    </source>
</evidence>
<dbReference type="Gene3D" id="1.10.238.10">
    <property type="entry name" value="EF-hand"/>
    <property type="match status" value="1"/>
</dbReference>
<dbReference type="InterPro" id="IPR011992">
    <property type="entry name" value="EF-hand-dom_pair"/>
</dbReference>
<proteinExistence type="predicted"/>
<evidence type="ECO:0000259" key="3">
    <source>
        <dbReference type="PROSITE" id="PS50222"/>
    </source>
</evidence>
<evidence type="ECO:0000256" key="1">
    <source>
        <dbReference type="ARBA" id="ARBA00022801"/>
    </source>
</evidence>
<keyword evidence="5" id="KW-1185">Reference proteome</keyword>
<dbReference type="PANTHER" id="PTHR48081">
    <property type="entry name" value="AB HYDROLASE SUPERFAMILY PROTEIN C4A8.06C"/>
    <property type="match status" value="1"/>
</dbReference>
<evidence type="ECO:0000256" key="2">
    <source>
        <dbReference type="SAM" id="SignalP"/>
    </source>
</evidence>
<feature type="chain" id="PRO_5046655063" evidence="2">
    <location>
        <begin position="23"/>
        <end position="363"/>
    </location>
</feature>
<dbReference type="PROSITE" id="PS50222">
    <property type="entry name" value="EF_HAND_2"/>
    <property type="match status" value="1"/>
</dbReference>
<dbReference type="PANTHER" id="PTHR48081:SF13">
    <property type="entry name" value="ALPHA_BETA HYDROLASE"/>
    <property type="match status" value="1"/>
</dbReference>
<dbReference type="InterPro" id="IPR050300">
    <property type="entry name" value="GDXG_lipolytic_enzyme"/>
</dbReference>
<keyword evidence="1" id="KW-0378">Hydrolase</keyword>
<dbReference type="Pfam" id="PF20434">
    <property type="entry name" value="BD-FAE"/>
    <property type="match status" value="1"/>
</dbReference>
<dbReference type="InterPro" id="IPR029058">
    <property type="entry name" value="AB_hydrolase_fold"/>
</dbReference>
<dbReference type="InterPro" id="IPR049492">
    <property type="entry name" value="BD-FAE-like_dom"/>
</dbReference>
<name>A0ABN6H5Q8_9BACT</name>
<sequence length="363" mass="39913">MFLSTMRALLFLILAPACFGQAHIFDQIDTNRDGKVTPAELPEQARPFMALVDANGDGNLSKQEFERIAAVVRQLQGPAAGVETDERNIDYVGDGHERQRLDLYFPEKRPAEPLPVVVYIHGGAWTMGNKREGQRYAEAITGTGEFAVASINYRLVQDALWPAQIHDCKAAIRFLRANAEKYGIDPDRIAVMGSSAGGHLAALLGTSNGEKDLEGELGEFVETSSKVQAVVNFFGPTDFETFYGEGADIVEMSRKNGAIKLLGMEEDEIRKNARLASPVHWVGREDAPFLTAHGTSDRLVPFSQAEQLDAALDKAEVESHLIAMKGAGHGFQSAELNRRIKTFLDLHLRDVPGEISNEPIRVR</sequence>
<organism evidence="4 5">
    <name type="scientific">Haloferula helveola</name>
    <dbReference type="NCBI Taxonomy" id="490095"/>
    <lineage>
        <taxon>Bacteria</taxon>
        <taxon>Pseudomonadati</taxon>
        <taxon>Verrucomicrobiota</taxon>
        <taxon>Verrucomicrobiia</taxon>
        <taxon>Verrucomicrobiales</taxon>
        <taxon>Verrucomicrobiaceae</taxon>
        <taxon>Haloferula</taxon>
    </lineage>
</organism>
<protein>
    <submittedName>
        <fullName evidence="4">Calcium sensor EFh</fullName>
    </submittedName>
</protein>
<dbReference type="PROSITE" id="PS00018">
    <property type="entry name" value="EF_HAND_1"/>
    <property type="match status" value="1"/>
</dbReference>
<dbReference type="Gene3D" id="3.40.50.1820">
    <property type="entry name" value="alpha/beta hydrolase"/>
    <property type="match status" value="1"/>
</dbReference>
<feature type="signal peptide" evidence="2">
    <location>
        <begin position="1"/>
        <end position="22"/>
    </location>
</feature>
<dbReference type="SUPFAM" id="SSF47473">
    <property type="entry name" value="EF-hand"/>
    <property type="match status" value="1"/>
</dbReference>
<gene>
    <name evidence="4" type="ORF">HAHE_29100</name>
</gene>
<dbReference type="SUPFAM" id="SSF53474">
    <property type="entry name" value="alpha/beta-Hydrolases"/>
    <property type="match status" value="1"/>
</dbReference>
<evidence type="ECO:0000313" key="5">
    <source>
        <dbReference type="Proteomes" id="UP001374893"/>
    </source>
</evidence>
<feature type="domain" description="EF-hand" evidence="3">
    <location>
        <begin position="40"/>
        <end position="75"/>
    </location>
</feature>
<dbReference type="Proteomes" id="UP001374893">
    <property type="component" value="Chromosome"/>
</dbReference>
<dbReference type="EMBL" id="AP024702">
    <property type="protein sequence ID" value="BCX49002.1"/>
    <property type="molecule type" value="Genomic_DNA"/>
</dbReference>
<reference evidence="4 5" key="1">
    <citation type="submission" date="2021-06" db="EMBL/GenBank/DDBJ databases">
        <title>Complete genome of Haloferula helveola possessing various polysaccharide degrading enzymes.</title>
        <authorList>
            <person name="Takami H."/>
            <person name="Huang C."/>
            <person name="Hamasaki K."/>
        </authorList>
    </citation>
    <scope>NUCLEOTIDE SEQUENCE [LARGE SCALE GENOMIC DNA]</scope>
    <source>
        <strain evidence="4 5">CN-1</strain>
    </source>
</reference>
<dbReference type="Pfam" id="PF13202">
    <property type="entry name" value="EF-hand_5"/>
    <property type="match status" value="2"/>
</dbReference>
<dbReference type="InterPro" id="IPR002048">
    <property type="entry name" value="EF_hand_dom"/>
</dbReference>